<protein>
    <submittedName>
        <fullName evidence="1">Tail tape measure protein</fullName>
    </submittedName>
</protein>
<evidence type="ECO:0000313" key="1">
    <source>
        <dbReference type="EMBL" id="MEI5688922.1"/>
    </source>
</evidence>
<dbReference type="RefSeq" id="WP_336546099.1">
    <property type="nucleotide sequence ID" value="NZ_JBBBDM010000016.1"/>
</dbReference>
<keyword evidence="2" id="KW-1185">Reference proteome</keyword>
<reference evidence="1 2" key="1">
    <citation type="journal article" date="2013" name="Int. J. Syst. Evol. Microbiol.">
        <title>Sphingomonas kyungheensis sp. nov., a bacterium with ginsenoside-converting activity isolated from soil of a ginseng field.</title>
        <authorList>
            <person name="Son H.M."/>
            <person name="Yang J.E."/>
            <person name="Park Y."/>
            <person name="Han C.K."/>
            <person name="Kim S.G."/>
            <person name="Kook M."/>
            <person name="Yi T.H."/>
        </authorList>
    </citation>
    <scope>NUCLEOTIDE SEQUENCE [LARGE SCALE GENOMIC DNA]</scope>
    <source>
        <strain evidence="1 2">LMG 26582</strain>
    </source>
</reference>
<dbReference type="EMBL" id="JBBBDM010000016">
    <property type="protein sequence ID" value="MEI5688922.1"/>
    <property type="molecule type" value="Genomic_DNA"/>
</dbReference>
<dbReference type="Proteomes" id="UP001367771">
    <property type="component" value="Unassembled WGS sequence"/>
</dbReference>
<evidence type="ECO:0000313" key="2">
    <source>
        <dbReference type="Proteomes" id="UP001367771"/>
    </source>
</evidence>
<accession>A0ABU8H7A2</accession>
<organism evidence="1 2">
    <name type="scientific">Sphingomonas kyungheensis</name>
    <dbReference type="NCBI Taxonomy" id="1069987"/>
    <lineage>
        <taxon>Bacteria</taxon>
        <taxon>Pseudomonadati</taxon>
        <taxon>Pseudomonadota</taxon>
        <taxon>Alphaproteobacteria</taxon>
        <taxon>Sphingomonadales</taxon>
        <taxon>Sphingomonadaceae</taxon>
        <taxon>Sphingomonas</taxon>
    </lineage>
</organism>
<proteinExistence type="predicted"/>
<name>A0ABU8H7A2_9SPHN</name>
<sequence length="197" mass="19847">MDEVERMMIGVRADTTGFARDVEAMRSTLEDSLGAGAQRVGRTIEAALLHAARSGSFGFEELKGVALAAMAQIAKAALHAGVGALFGGGGGGRAPAGGDAGGCFGNGGPDVLGSLLQRGWPGRATGGPVTAGRGYIIGERGPEMFVPTASGRIEPAAAAPRDVRVTIHVQTAPGEAPAAMERSSRQVARAVRAALSE</sequence>
<gene>
    <name evidence="1" type="ORF">V8201_17650</name>
</gene>
<comment type="caution">
    <text evidence="1">The sequence shown here is derived from an EMBL/GenBank/DDBJ whole genome shotgun (WGS) entry which is preliminary data.</text>
</comment>